<keyword evidence="2 9" id="KW-0378">Hydrolase</keyword>
<dbReference type="PANTHER" id="PTHR34876:SF4">
    <property type="entry name" value="1,4-BETA-D-GLUCAN CELLOBIOHYDROLASE C-RELATED"/>
    <property type="match status" value="1"/>
</dbReference>
<keyword evidence="3 9" id="KW-0136">Cellulose degradation</keyword>
<feature type="domain" description="CBM2" evidence="11">
    <location>
        <begin position="337"/>
        <end position="441"/>
    </location>
</feature>
<evidence type="ECO:0000256" key="3">
    <source>
        <dbReference type="ARBA" id="ARBA00023001"/>
    </source>
</evidence>
<dbReference type="InterPro" id="IPR008965">
    <property type="entry name" value="CBM2/CBM3_carb-bd_dom_sf"/>
</dbReference>
<proteinExistence type="inferred from homology"/>
<dbReference type="GO" id="GO:0004553">
    <property type="term" value="F:hydrolase activity, hydrolyzing O-glycosyl compounds"/>
    <property type="evidence" value="ECO:0007669"/>
    <property type="project" value="InterPro"/>
</dbReference>
<dbReference type="PROSITE" id="PS51173">
    <property type="entry name" value="CBM2"/>
    <property type="match status" value="1"/>
</dbReference>
<evidence type="ECO:0000256" key="6">
    <source>
        <dbReference type="ARBA" id="ARBA00023295"/>
    </source>
</evidence>
<dbReference type="SUPFAM" id="SSF51989">
    <property type="entry name" value="Glycosyl hydrolases family 6, cellulases"/>
    <property type="match status" value="1"/>
</dbReference>
<evidence type="ECO:0000256" key="2">
    <source>
        <dbReference type="ARBA" id="ARBA00022801"/>
    </source>
</evidence>
<feature type="active site" evidence="8">
    <location>
        <position position="93"/>
    </location>
</feature>
<dbReference type="InterPro" id="IPR001524">
    <property type="entry name" value="Glyco_hydro_6_CS"/>
</dbReference>
<evidence type="ECO:0000313" key="12">
    <source>
        <dbReference type="EMBL" id="ALR99813.1"/>
    </source>
</evidence>
<keyword evidence="4" id="KW-1015">Disulfide bond</keyword>
<dbReference type="InterPro" id="IPR036434">
    <property type="entry name" value="Beta_cellobiohydrolase_sf"/>
</dbReference>
<evidence type="ECO:0000256" key="5">
    <source>
        <dbReference type="ARBA" id="ARBA00023277"/>
    </source>
</evidence>
<evidence type="ECO:0000256" key="4">
    <source>
        <dbReference type="ARBA" id="ARBA00023157"/>
    </source>
</evidence>
<dbReference type="Pfam" id="PF00553">
    <property type="entry name" value="CBM_2"/>
    <property type="match status" value="1"/>
</dbReference>
<evidence type="ECO:0000256" key="8">
    <source>
        <dbReference type="PROSITE-ProRule" id="PRU10056"/>
    </source>
</evidence>
<gene>
    <name evidence="12" type="primary">cel6A</name>
</gene>
<evidence type="ECO:0000256" key="10">
    <source>
        <dbReference type="SAM" id="MobiDB-lite"/>
    </source>
</evidence>
<dbReference type="EMBL" id="KT273993">
    <property type="protein sequence ID" value="ALR99813.1"/>
    <property type="molecule type" value="Genomic_DNA"/>
</dbReference>
<dbReference type="GO" id="GO:0030247">
    <property type="term" value="F:polysaccharide binding"/>
    <property type="evidence" value="ECO:0007669"/>
    <property type="project" value="UniProtKB-UniRule"/>
</dbReference>
<keyword evidence="7 9" id="KW-0624">Polysaccharide degradation</keyword>
<dbReference type="Pfam" id="PF01341">
    <property type="entry name" value="Glyco_hydro_6"/>
    <property type="match status" value="1"/>
</dbReference>
<dbReference type="Gene3D" id="3.20.20.40">
    <property type="entry name" value="1, 4-beta cellobiohydrolase"/>
    <property type="match status" value="1"/>
</dbReference>
<dbReference type="InterPro" id="IPR012291">
    <property type="entry name" value="CBM2_carb-bd_dom_sf"/>
</dbReference>
<evidence type="ECO:0000256" key="7">
    <source>
        <dbReference type="ARBA" id="ARBA00023326"/>
    </source>
</evidence>
<dbReference type="InterPro" id="IPR001919">
    <property type="entry name" value="CBD2"/>
</dbReference>
<comment type="similarity">
    <text evidence="9">Belongs to the glycosyl hydrolase family 6.</text>
</comment>
<dbReference type="AlphaFoldDB" id="A0A0U2IEE0"/>
<protein>
    <recommendedName>
        <fullName evidence="9">Glucanase</fullName>
        <ecNumber evidence="9">3.2.1.-</ecNumber>
    </recommendedName>
</protein>
<dbReference type="SUPFAM" id="SSF49384">
    <property type="entry name" value="Carbohydrate-binding domain"/>
    <property type="match status" value="1"/>
</dbReference>
<dbReference type="PROSITE" id="PS00655">
    <property type="entry name" value="GLYCOSYL_HYDROL_F6_1"/>
    <property type="match status" value="1"/>
</dbReference>
<dbReference type="GO" id="GO:0030245">
    <property type="term" value="P:cellulose catabolic process"/>
    <property type="evidence" value="ECO:0007669"/>
    <property type="project" value="UniProtKB-KW"/>
</dbReference>
<sequence>MAALSLVPATGSAAAASPYYVDPDTQAARWVAANPGDRRAATIKSRIASVPQARWYTQHNPSAIRGQIDSFVGAAAAAGKIPILVLYNIPNRDCGGASGGGAPSHAAYRQWIDEAAAGLKGRPATIVLEPDVLALMSNCMSTAQQAEVKASMAYAGKALKAASSKAKVYFDAAHSNWHPPAEMAARLKAAGISSVDGISTNVSNYRFTADEVAYAKKVIAATGVPGLKAVIDTSRNGKGPLGSEWCDPPGRAIGTPSTDQTGDPAVDAFLWIKLPGEADGCIAGAGQFVPQRAYELAVAAGDTPQPTPSPTPTSSSTPRPTGTPKPSPTAKPTSTPTGTPTSACTALYRVMDTWPGGFRADVTITGTGSSAISGWAVKWTFGKGERVTQLWNADHVVQGDTVAARDLGWNGALKPGQSAAFGFIGSSTGAPGVPKVTCVAR</sequence>
<dbReference type="PRINTS" id="PR00733">
    <property type="entry name" value="GLHYDRLASE6"/>
</dbReference>
<dbReference type="PANTHER" id="PTHR34876">
    <property type="match status" value="1"/>
</dbReference>
<keyword evidence="5 9" id="KW-0119">Carbohydrate metabolism</keyword>
<keyword evidence="1" id="KW-0732">Signal</keyword>
<keyword evidence="6 9" id="KW-0326">Glycosidase</keyword>
<evidence type="ECO:0000259" key="11">
    <source>
        <dbReference type="PROSITE" id="PS51173"/>
    </source>
</evidence>
<reference evidence="12" key="1">
    <citation type="submission" date="2015-07" db="EMBL/GenBank/DDBJ databases">
        <title>Heterologous expression and characterization of a novel acid-, alkali- and thermo-tolerant GH6 cellulase from Thermoactinospora rubra YIM 77501T.</title>
        <authorList>
            <person name="Yin Y.-R."/>
        </authorList>
    </citation>
    <scope>NUCLEOTIDE SEQUENCE</scope>
    <source>
        <strain evidence="12">YIM 77501</strain>
    </source>
</reference>
<accession>A0A0U2IEE0</accession>
<feature type="compositionally biased region" description="Low complexity" evidence="10">
    <location>
        <begin position="330"/>
        <end position="342"/>
    </location>
</feature>
<evidence type="ECO:0000256" key="9">
    <source>
        <dbReference type="RuleBase" id="RU361186"/>
    </source>
</evidence>
<name>A0A0U2IEE0_9ACTN</name>
<feature type="region of interest" description="Disordered" evidence="10">
    <location>
        <begin position="240"/>
        <end position="261"/>
    </location>
</feature>
<organism evidence="12">
    <name type="scientific">Thermoactinospora rubra</name>
    <dbReference type="NCBI Taxonomy" id="1088767"/>
    <lineage>
        <taxon>Bacteria</taxon>
        <taxon>Bacillati</taxon>
        <taxon>Actinomycetota</taxon>
        <taxon>Actinomycetes</taxon>
        <taxon>Streptosporangiales</taxon>
        <taxon>Streptosporangiaceae</taxon>
        <taxon>Thermoactinospora</taxon>
    </lineage>
</organism>
<dbReference type="SMART" id="SM00637">
    <property type="entry name" value="CBD_II"/>
    <property type="match status" value="1"/>
</dbReference>
<dbReference type="InterPro" id="IPR016288">
    <property type="entry name" value="Beta_cellobiohydrolase"/>
</dbReference>
<dbReference type="EC" id="3.2.1.-" evidence="9"/>
<evidence type="ECO:0000256" key="1">
    <source>
        <dbReference type="ARBA" id="ARBA00022729"/>
    </source>
</evidence>
<feature type="region of interest" description="Disordered" evidence="10">
    <location>
        <begin position="301"/>
        <end position="342"/>
    </location>
</feature>
<dbReference type="Gene3D" id="2.60.40.290">
    <property type="match status" value="1"/>
</dbReference>